<dbReference type="AlphaFoldDB" id="A0A9D1KPD9"/>
<reference evidence="7" key="1">
    <citation type="submission" date="2020-10" db="EMBL/GenBank/DDBJ databases">
        <authorList>
            <person name="Gilroy R."/>
        </authorList>
    </citation>
    <scope>NUCLEOTIDE SEQUENCE</scope>
    <source>
        <strain evidence="7">ChiGjej1B1-24693</strain>
    </source>
</reference>
<organism evidence="7 8">
    <name type="scientific">Candidatus Avipropionibacterium avicola</name>
    <dbReference type="NCBI Taxonomy" id="2840701"/>
    <lineage>
        <taxon>Bacteria</taxon>
        <taxon>Bacillati</taxon>
        <taxon>Actinomycetota</taxon>
        <taxon>Actinomycetes</taxon>
        <taxon>Propionibacteriales</taxon>
        <taxon>Propionibacteriaceae</taxon>
        <taxon>Propionibacteriaceae incertae sedis</taxon>
        <taxon>Candidatus Avipropionibacterium</taxon>
    </lineage>
</organism>
<protein>
    <recommendedName>
        <fullName evidence="3">Nuclease SbcCD subunit C</fullName>
    </recommendedName>
</protein>
<comment type="similarity">
    <text evidence="1">Belongs to the SMC family. SbcC subfamily.</text>
</comment>
<feature type="coiled-coil region" evidence="4">
    <location>
        <begin position="787"/>
        <end position="821"/>
    </location>
</feature>
<feature type="coiled-coil region" evidence="4">
    <location>
        <begin position="652"/>
        <end position="693"/>
    </location>
</feature>
<evidence type="ECO:0000256" key="2">
    <source>
        <dbReference type="ARBA" id="ARBA00011322"/>
    </source>
</evidence>
<dbReference type="PANTHER" id="PTHR32114:SF2">
    <property type="entry name" value="ABC TRANSPORTER ABCH.3"/>
    <property type="match status" value="1"/>
</dbReference>
<evidence type="ECO:0000259" key="6">
    <source>
        <dbReference type="Pfam" id="PF13476"/>
    </source>
</evidence>
<dbReference type="Gene3D" id="1.10.287.1490">
    <property type="match status" value="1"/>
</dbReference>
<comment type="subunit">
    <text evidence="2">Heterodimer of SbcC and SbcD.</text>
</comment>
<evidence type="ECO:0000313" key="7">
    <source>
        <dbReference type="EMBL" id="HIT76278.1"/>
    </source>
</evidence>
<accession>A0A9D1KPD9</accession>
<sequence length="973" mass="107086">MRPVQLSLHGFASFREPATLDFGEADYFALVGPTGSGKSTVLDAIVFALYGTVPRWGRRDAIADALAPTTNRCTVSLVFDVAGERYQVAREVRRVGATPQQRNVSLVRFHDPTATAADVDTSEVLAGEIKELRECVESLLGLSYENFCQCVVLPQGQFARFLTAPAVDRQKILLALLGADQYEGIGRRAGARAEARRHTVDLLAGQVGELSDATTDEVKRLTGRRHDLEQVEAEVADRSPALTLARTGVAELEGQLGQSRAHLGLLDGLSIPDDVTGLHRRLRDAETARTRAEQQRRDASTQYQEAVRAGATEPSRDVVTRWRELYQERTRVEEELAAALEQVTAGDQSRTESSAALEVAKQQERSADEQLQLALEHQAESQQHQQSLQARHDDLQRVQRQLIHLDGQIETRAELDRDLTDHEQRLDEARTLAAAAAKQREQAEQQMDRARAQAEAAALRPHLEVGHACPVCTQQVTTLPPPIADPALDRARDDLERSSDDETRAREAANRADSDLRALQLRIQHLGDAIDSQWSRLRDDVADLPERPDRAADWLATRRHELDQQIEAAATAHRERTDAVTAARTAHHAADETLDRARTVDSEAGSSHARALAHHEALQKRFAGLNDSLTTAPPFADLDGLLARAVELATARDDAEVRVSAAEQAQQEAERELGEATEAIREARSVLNQQRDRVAVLGPPPLEVDDLPMAWHDLLAWAETQRSTVADLVATLADDLATAVAEADRLTAELRARVATVIEVEAIAADEDLARLLAVHTERARAEVARMQERLERRSHLEAEIATAKQEQQVAEELRKMLRSNRFPQWLADTALDSLVATASETLRRLSNDQFDLTHDKGEFAVVDHSDADSVRSVRTLSGGETFQASLALALALADQLAGMAGAVRLESMFLDEGFGTLDPESLDTVAATLENLASGDRTVGVVTHVQALAERVPVRFQVRRDSRTSSVTREAW</sequence>
<dbReference type="Proteomes" id="UP000886842">
    <property type="component" value="Unassembled WGS sequence"/>
</dbReference>
<keyword evidence="4" id="KW-0175">Coiled coil</keyword>
<name>A0A9D1KPD9_9ACTN</name>
<dbReference type="PANTHER" id="PTHR32114">
    <property type="entry name" value="ABC TRANSPORTER ABCH.3"/>
    <property type="match status" value="1"/>
</dbReference>
<dbReference type="SUPFAM" id="SSF52540">
    <property type="entry name" value="P-loop containing nucleoside triphosphate hydrolases"/>
    <property type="match status" value="1"/>
</dbReference>
<proteinExistence type="inferred from homology"/>
<dbReference type="Gene3D" id="3.40.50.300">
    <property type="entry name" value="P-loop containing nucleotide triphosphate hydrolases"/>
    <property type="match status" value="2"/>
</dbReference>
<comment type="caution">
    <text evidence="7">The sequence shown here is derived from an EMBL/GenBank/DDBJ whole genome shotgun (WGS) entry which is preliminary data.</text>
</comment>
<feature type="coiled-coil region" evidence="4">
    <location>
        <begin position="412"/>
        <end position="460"/>
    </location>
</feature>
<dbReference type="GO" id="GO:0006302">
    <property type="term" value="P:double-strand break repair"/>
    <property type="evidence" value="ECO:0007669"/>
    <property type="project" value="InterPro"/>
</dbReference>
<evidence type="ECO:0000256" key="5">
    <source>
        <dbReference type="SAM" id="MobiDB-lite"/>
    </source>
</evidence>
<feature type="domain" description="Rad50/SbcC-type AAA" evidence="6">
    <location>
        <begin position="5"/>
        <end position="177"/>
    </location>
</feature>
<feature type="region of interest" description="Disordered" evidence="5">
    <location>
        <begin position="286"/>
        <end position="314"/>
    </location>
</feature>
<evidence type="ECO:0000313" key="8">
    <source>
        <dbReference type="Proteomes" id="UP000886842"/>
    </source>
</evidence>
<evidence type="ECO:0000256" key="4">
    <source>
        <dbReference type="SAM" id="Coils"/>
    </source>
</evidence>
<dbReference type="InterPro" id="IPR027417">
    <property type="entry name" value="P-loop_NTPase"/>
</dbReference>
<feature type="compositionally biased region" description="Basic and acidic residues" evidence="5">
    <location>
        <begin position="286"/>
        <end position="299"/>
    </location>
</feature>
<evidence type="ECO:0000256" key="3">
    <source>
        <dbReference type="ARBA" id="ARBA00013368"/>
    </source>
</evidence>
<dbReference type="Pfam" id="PF13476">
    <property type="entry name" value="AAA_23"/>
    <property type="match status" value="1"/>
</dbReference>
<reference evidence="7" key="2">
    <citation type="journal article" date="2021" name="PeerJ">
        <title>Extensive microbial diversity within the chicken gut microbiome revealed by metagenomics and culture.</title>
        <authorList>
            <person name="Gilroy R."/>
            <person name="Ravi A."/>
            <person name="Getino M."/>
            <person name="Pursley I."/>
            <person name="Horton D.L."/>
            <person name="Alikhan N.F."/>
            <person name="Baker D."/>
            <person name="Gharbi K."/>
            <person name="Hall N."/>
            <person name="Watson M."/>
            <person name="Adriaenssens E.M."/>
            <person name="Foster-Nyarko E."/>
            <person name="Jarju S."/>
            <person name="Secka A."/>
            <person name="Antonio M."/>
            <person name="Oren A."/>
            <person name="Chaudhuri R.R."/>
            <person name="La Ragione R."/>
            <person name="Hildebrand F."/>
            <person name="Pallen M.J."/>
        </authorList>
    </citation>
    <scope>NUCLEOTIDE SEQUENCE</scope>
    <source>
        <strain evidence="7">ChiGjej1B1-24693</strain>
    </source>
</reference>
<dbReference type="EMBL" id="DVLP01000350">
    <property type="protein sequence ID" value="HIT76278.1"/>
    <property type="molecule type" value="Genomic_DNA"/>
</dbReference>
<feature type="region of interest" description="Disordered" evidence="5">
    <location>
        <begin position="342"/>
        <end position="364"/>
    </location>
</feature>
<evidence type="ECO:0000256" key="1">
    <source>
        <dbReference type="ARBA" id="ARBA00006930"/>
    </source>
</evidence>
<feature type="region of interest" description="Disordered" evidence="5">
    <location>
        <begin position="479"/>
        <end position="512"/>
    </location>
</feature>
<gene>
    <name evidence="7" type="ORF">IAA98_11895</name>
</gene>
<dbReference type="Pfam" id="PF13558">
    <property type="entry name" value="SbcC_Walker_B"/>
    <property type="match status" value="1"/>
</dbReference>
<feature type="compositionally biased region" description="Basic and acidic residues" evidence="5">
    <location>
        <begin position="487"/>
        <end position="512"/>
    </location>
</feature>
<dbReference type="InterPro" id="IPR038729">
    <property type="entry name" value="Rad50/SbcC_AAA"/>
</dbReference>
<dbReference type="GO" id="GO:0016887">
    <property type="term" value="F:ATP hydrolysis activity"/>
    <property type="evidence" value="ECO:0007669"/>
    <property type="project" value="InterPro"/>
</dbReference>